<dbReference type="AlphaFoldDB" id="A0A0C2Y2P7"/>
<sequence length="198" mass="22078">MLAYVLVPAIVNLVPNMSDAIVARYVVHNTDATKFQDKFQHVLQNQMLLQQDYQILLAVLGYGTDHPSSLHFHNAFLDALVNTQRTAQESLVLFKMLGPAFMDLIPSLPFPKAMRESILNLEVHHCVRCHDNYLTRDNGLGACVLSDGSTFGHTNSPEDVFYGANSTRCIGDPDKCATLAEMTHPRDPFRGGRRGAMY</sequence>
<dbReference type="OrthoDB" id="3245731at2759"/>
<name>A0A0C2Y2P7_HEBCY</name>
<reference evidence="1 2" key="1">
    <citation type="submission" date="2014-04" db="EMBL/GenBank/DDBJ databases">
        <authorList>
            <consortium name="DOE Joint Genome Institute"/>
            <person name="Kuo A."/>
            <person name="Gay G."/>
            <person name="Dore J."/>
            <person name="Kohler A."/>
            <person name="Nagy L.G."/>
            <person name="Floudas D."/>
            <person name="Copeland A."/>
            <person name="Barry K.W."/>
            <person name="Cichocki N."/>
            <person name="Veneault-Fourrey C."/>
            <person name="LaButti K."/>
            <person name="Lindquist E.A."/>
            <person name="Lipzen A."/>
            <person name="Lundell T."/>
            <person name="Morin E."/>
            <person name="Murat C."/>
            <person name="Sun H."/>
            <person name="Tunlid A."/>
            <person name="Henrissat B."/>
            <person name="Grigoriev I.V."/>
            <person name="Hibbett D.S."/>
            <person name="Martin F."/>
            <person name="Nordberg H.P."/>
            <person name="Cantor M.N."/>
            <person name="Hua S.X."/>
        </authorList>
    </citation>
    <scope>NUCLEOTIDE SEQUENCE [LARGE SCALE GENOMIC DNA]</scope>
    <source>
        <strain evidence="2">h7</strain>
    </source>
</reference>
<proteinExistence type="predicted"/>
<protein>
    <submittedName>
        <fullName evidence="1">Uncharacterized protein</fullName>
    </submittedName>
</protein>
<dbReference type="HOGENOM" id="CLU_100292_0_0_1"/>
<organism evidence="1 2">
    <name type="scientific">Hebeloma cylindrosporum</name>
    <dbReference type="NCBI Taxonomy" id="76867"/>
    <lineage>
        <taxon>Eukaryota</taxon>
        <taxon>Fungi</taxon>
        <taxon>Dikarya</taxon>
        <taxon>Basidiomycota</taxon>
        <taxon>Agaricomycotina</taxon>
        <taxon>Agaricomycetes</taxon>
        <taxon>Agaricomycetidae</taxon>
        <taxon>Agaricales</taxon>
        <taxon>Agaricineae</taxon>
        <taxon>Hymenogastraceae</taxon>
        <taxon>Hebeloma</taxon>
    </lineage>
</organism>
<keyword evidence="2" id="KW-1185">Reference proteome</keyword>
<dbReference type="EMBL" id="KN831822">
    <property type="protein sequence ID" value="KIM35372.1"/>
    <property type="molecule type" value="Genomic_DNA"/>
</dbReference>
<gene>
    <name evidence="1" type="ORF">M413DRAFT_32560</name>
</gene>
<dbReference type="Proteomes" id="UP000053424">
    <property type="component" value="Unassembled WGS sequence"/>
</dbReference>
<evidence type="ECO:0000313" key="1">
    <source>
        <dbReference type="EMBL" id="KIM35372.1"/>
    </source>
</evidence>
<evidence type="ECO:0000313" key="2">
    <source>
        <dbReference type="Proteomes" id="UP000053424"/>
    </source>
</evidence>
<reference evidence="2" key="2">
    <citation type="submission" date="2015-01" db="EMBL/GenBank/DDBJ databases">
        <title>Evolutionary Origins and Diversification of the Mycorrhizal Mutualists.</title>
        <authorList>
            <consortium name="DOE Joint Genome Institute"/>
            <consortium name="Mycorrhizal Genomics Consortium"/>
            <person name="Kohler A."/>
            <person name="Kuo A."/>
            <person name="Nagy L.G."/>
            <person name="Floudas D."/>
            <person name="Copeland A."/>
            <person name="Barry K.W."/>
            <person name="Cichocki N."/>
            <person name="Veneault-Fourrey C."/>
            <person name="LaButti K."/>
            <person name="Lindquist E.A."/>
            <person name="Lipzen A."/>
            <person name="Lundell T."/>
            <person name="Morin E."/>
            <person name="Murat C."/>
            <person name="Riley R."/>
            <person name="Ohm R."/>
            <person name="Sun H."/>
            <person name="Tunlid A."/>
            <person name="Henrissat B."/>
            <person name="Grigoriev I.V."/>
            <person name="Hibbett D.S."/>
            <person name="Martin F."/>
        </authorList>
    </citation>
    <scope>NUCLEOTIDE SEQUENCE [LARGE SCALE GENOMIC DNA]</scope>
    <source>
        <strain evidence="2">h7</strain>
    </source>
</reference>
<accession>A0A0C2Y2P7</accession>